<dbReference type="InterPro" id="IPR004155">
    <property type="entry name" value="PBS_lyase_HEAT"/>
</dbReference>
<dbReference type="EC" id="5.2.1.8" evidence="1"/>
<keyword evidence="2" id="KW-0697">Rotamase</keyword>
<gene>
    <name evidence="6" type="ORF">E6K73_13455</name>
</gene>
<dbReference type="InterPro" id="IPR016024">
    <property type="entry name" value="ARM-type_fold"/>
</dbReference>
<comment type="caution">
    <text evidence="6">The sequence shown here is derived from an EMBL/GenBank/DDBJ whole genome shotgun (WGS) entry which is preliminary data.</text>
</comment>
<organism evidence="6 7">
    <name type="scientific">Eiseniibacteriota bacterium</name>
    <dbReference type="NCBI Taxonomy" id="2212470"/>
    <lineage>
        <taxon>Bacteria</taxon>
        <taxon>Candidatus Eiseniibacteriota</taxon>
    </lineage>
</organism>
<dbReference type="CDD" id="cd00317">
    <property type="entry name" value="cyclophilin"/>
    <property type="match status" value="1"/>
</dbReference>
<dbReference type="Pfam" id="PF00160">
    <property type="entry name" value="Pro_isomerase"/>
    <property type="match status" value="1"/>
</dbReference>
<dbReference type="Proteomes" id="UP000320184">
    <property type="component" value="Unassembled WGS sequence"/>
</dbReference>
<dbReference type="SMART" id="SM00567">
    <property type="entry name" value="EZ_HEAT"/>
    <property type="match status" value="11"/>
</dbReference>
<sequence>MPQRRNPARAVGSAAFRLEAALALLGALAHPIPAAGAPASRNPDPMRAIAIAEDRRHYAGLRGYLSSRDPAVRLRAVRAAGRLQDSTTVKDLLPLLRDPDREVRREAAFALGQIGHRSARGALEGLLAGDDVELVDLAIEALGKIGDHASTPRVASYLGNPSPLLRGEAAVALWRLADSTALEGLLERHNDLNAEVRWRVLYALEKIVAPDRVVPAVTPHLDDSEWLVRAYAARTLGRQKSTRATASLISALADHEPAVVVNALRSLQQIADSTCVPCARVLTRLLDQPHPYVRVTAATALAERFALAKADSVARRAALDSLGAHLEDPDAATRGACGRALLSIRGEAALGQVRPLLSDPSIYSRVAVLQSLARLPAATAAPLLLARLDPGSPLFERMTAAEALGTLKAPSALPALRAGLADSSVLFVASCAGSLSDLGDTASVPALAQAYGARAGDADADARISIRDALRSLAGRTFADSVERLHPARNAAPEDYPPDFQLAPAVRGAVLETTAGRIEWAFYGREAPGTVRNFVRLAERGYFDGLSIHRVVPNFVIQDGDPTGTGSGGPGYTIRCEYNRLRYEPGMVGMALSGKDTGGSQWFITHSPQPHLNGRYTIFARVTQGMDVVRRIVQGDRVLRVELLK</sequence>
<evidence type="ECO:0000256" key="3">
    <source>
        <dbReference type="ARBA" id="ARBA00023235"/>
    </source>
</evidence>
<dbReference type="PANTHER" id="PTHR45625:SF4">
    <property type="entry name" value="PEPTIDYLPROLYL ISOMERASE DOMAIN AND WD REPEAT-CONTAINING PROTEIN 1"/>
    <property type="match status" value="1"/>
</dbReference>
<evidence type="ECO:0000313" key="7">
    <source>
        <dbReference type="Proteomes" id="UP000320184"/>
    </source>
</evidence>
<feature type="domain" description="PPIase cyclophilin-type" evidence="5">
    <location>
        <begin position="512"/>
        <end position="632"/>
    </location>
</feature>
<keyword evidence="3" id="KW-0413">Isomerase</keyword>
<dbReference type="SUPFAM" id="SSF50891">
    <property type="entry name" value="Cyclophilin-like"/>
    <property type="match status" value="1"/>
</dbReference>
<feature type="chain" id="PRO_5022015001" description="peptidylprolyl isomerase" evidence="4">
    <location>
        <begin position="30"/>
        <end position="645"/>
    </location>
</feature>
<name>A0A538S876_UNCEI</name>
<keyword evidence="4" id="KW-0732">Signal</keyword>
<dbReference type="PANTHER" id="PTHR45625">
    <property type="entry name" value="PEPTIDYL-PROLYL CIS-TRANS ISOMERASE-RELATED"/>
    <property type="match status" value="1"/>
</dbReference>
<dbReference type="InterPro" id="IPR044666">
    <property type="entry name" value="Cyclophilin_A-like"/>
</dbReference>
<dbReference type="Pfam" id="PF03130">
    <property type="entry name" value="HEAT_PBS"/>
    <property type="match status" value="1"/>
</dbReference>
<dbReference type="InterPro" id="IPR029000">
    <property type="entry name" value="Cyclophilin-like_dom_sf"/>
</dbReference>
<evidence type="ECO:0000256" key="1">
    <source>
        <dbReference type="ARBA" id="ARBA00013194"/>
    </source>
</evidence>
<dbReference type="SUPFAM" id="SSF48371">
    <property type="entry name" value="ARM repeat"/>
    <property type="match status" value="1"/>
</dbReference>
<dbReference type="PRINTS" id="PR00153">
    <property type="entry name" value="CSAPPISMRASE"/>
</dbReference>
<accession>A0A538S876</accession>
<evidence type="ECO:0000256" key="4">
    <source>
        <dbReference type="SAM" id="SignalP"/>
    </source>
</evidence>
<reference evidence="6 7" key="1">
    <citation type="journal article" date="2019" name="Nat. Microbiol.">
        <title>Mediterranean grassland soil C-N compound turnover is dependent on rainfall and depth, and is mediated by genomically divergent microorganisms.</title>
        <authorList>
            <person name="Diamond S."/>
            <person name="Andeer P.F."/>
            <person name="Li Z."/>
            <person name="Crits-Christoph A."/>
            <person name="Burstein D."/>
            <person name="Anantharaman K."/>
            <person name="Lane K.R."/>
            <person name="Thomas B.C."/>
            <person name="Pan C."/>
            <person name="Northen T.R."/>
            <person name="Banfield J.F."/>
        </authorList>
    </citation>
    <scope>NUCLEOTIDE SEQUENCE [LARGE SCALE GENOMIC DNA]</scope>
    <source>
        <strain evidence="6">WS_3</strain>
    </source>
</reference>
<evidence type="ECO:0000259" key="5">
    <source>
        <dbReference type="PROSITE" id="PS50072"/>
    </source>
</evidence>
<dbReference type="InterPro" id="IPR011989">
    <property type="entry name" value="ARM-like"/>
</dbReference>
<evidence type="ECO:0000256" key="2">
    <source>
        <dbReference type="ARBA" id="ARBA00023110"/>
    </source>
</evidence>
<dbReference type="InterPro" id="IPR002130">
    <property type="entry name" value="Cyclophilin-type_PPIase_dom"/>
</dbReference>
<feature type="signal peptide" evidence="4">
    <location>
        <begin position="1"/>
        <end position="29"/>
    </location>
</feature>
<dbReference type="EMBL" id="VBOT01000175">
    <property type="protein sequence ID" value="TMQ47589.1"/>
    <property type="molecule type" value="Genomic_DNA"/>
</dbReference>
<proteinExistence type="predicted"/>
<dbReference type="Gene3D" id="1.25.10.10">
    <property type="entry name" value="Leucine-rich Repeat Variant"/>
    <property type="match status" value="3"/>
</dbReference>
<evidence type="ECO:0000313" key="6">
    <source>
        <dbReference type="EMBL" id="TMQ47589.1"/>
    </source>
</evidence>
<dbReference type="Pfam" id="PF13646">
    <property type="entry name" value="HEAT_2"/>
    <property type="match status" value="2"/>
</dbReference>
<dbReference type="Gene3D" id="2.40.100.10">
    <property type="entry name" value="Cyclophilin-like"/>
    <property type="match status" value="1"/>
</dbReference>
<dbReference type="AlphaFoldDB" id="A0A538S876"/>
<dbReference type="GO" id="GO:0003755">
    <property type="term" value="F:peptidyl-prolyl cis-trans isomerase activity"/>
    <property type="evidence" value="ECO:0007669"/>
    <property type="project" value="UniProtKB-KW"/>
</dbReference>
<protein>
    <recommendedName>
        <fullName evidence="1">peptidylprolyl isomerase</fullName>
        <ecNumber evidence="1">5.2.1.8</ecNumber>
    </recommendedName>
</protein>
<dbReference type="PROSITE" id="PS50072">
    <property type="entry name" value="CSA_PPIASE_2"/>
    <property type="match status" value="1"/>
</dbReference>